<name>A0ABS7VQN9_9HYPH</name>
<keyword evidence="1" id="KW-0812">Transmembrane</keyword>
<dbReference type="EMBL" id="JAIRBM010000013">
    <property type="protein sequence ID" value="MBZ6077868.1"/>
    <property type="molecule type" value="Genomic_DNA"/>
</dbReference>
<keyword evidence="1" id="KW-1133">Transmembrane helix</keyword>
<comment type="caution">
    <text evidence="2">The sequence shown here is derived from an EMBL/GenBank/DDBJ whole genome shotgun (WGS) entry which is preliminary data.</text>
</comment>
<protein>
    <submittedName>
        <fullName evidence="2">Uncharacterized protein</fullName>
    </submittedName>
</protein>
<evidence type="ECO:0000313" key="2">
    <source>
        <dbReference type="EMBL" id="MBZ6077868.1"/>
    </source>
</evidence>
<keyword evidence="3" id="KW-1185">Reference proteome</keyword>
<evidence type="ECO:0000313" key="3">
    <source>
        <dbReference type="Proteomes" id="UP000704176"/>
    </source>
</evidence>
<dbReference type="RefSeq" id="WP_224314625.1">
    <property type="nucleotide sequence ID" value="NZ_JAIRBM010000013.1"/>
</dbReference>
<feature type="transmembrane region" description="Helical" evidence="1">
    <location>
        <begin position="39"/>
        <end position="63"/>
    </location>
</feature>
<keyword evidence="1" id="KW-0472">Membrane</keyword>
<reference evidence="2 3" key="1">
    <citation type="submission" date="2021-09" db="EMBL/GenBank/DDBJ databases">
        <title>The complete genome sequence of a new microorganism.</title>
        <authorList>
            <person name="Zi Z."/>
        </authorList>
    </citation>
    <scope>NUCLEOTIDE SEQUENCE [LARGE SCALE GENOMIC DNA]</scope>
    <source>
        <strain evidence="2 3">WGZ8</strain>
    </source>
</reference>
<organism evidence="2 3">
    <name type="scientific">Microvirga puerhi</name>
    <dbReference type="NCBI Taxonomy" id="2876078"/>
    <lineage>
        <taxon>Bacteria</taxon>
        <taxon>Pseudomonadati</taxon>
        <taxon>Pseudomonadota</taxon>
        <taxon>Alphaproteobacteria</taxon>
        <taxon>Hyphomicrobiales</taxon>
        <taxon>Methylobacteriaceae</taxon>
        <taxon>Microvirga</taxon>
    </lineage>
</organism>
<gene>
    <name evidence="2" type="ORF">K9B37_16430</name>
</gene>
<sequence>MDSDCNVRDRARREQAGKALFEIREQFLQETPRAPPGRLLVAALLMLAGLWIGLFSWLGSYAFEVSERWTSQDAAKPPSLAGGR</sequence>
<evidence type="ECO:0000256" key="1">
    <source>
        <dbReference type="SAM" id="Phobius"/>
    </source>
</evidence>
<proteinExistence type="predicted"/>
<dbReference type="Proteomes" id="UP000704176">
    <property type="component" value="Unassembled WGS sequence"/>
</dbReference>
<accession>A0ABS7VQN9</accession>